<keyword evidence="1" id="KW-0812">Transmembrane</keyword>
<gene>
    <name evidence="2" type="ORF">UFOPK3004_01476</name>
</gene>
<feature type="transmembrane region" description="Helical" evidence="1">
    <location>
        <begin position="179"/>
        <end position="207"/>
    </location>
</feature>
<sequence length="457" mass="51258">MMTLFPIEWLRFRRNPLNFWILSSFFVLLMVSATWSGLVAREYRHTESAPAIVHVGAHKVEMHDAPKVLALAEKASAYALASKAQTLHMPVLGGLALNVSQLDFISTPINASIRNRHTDGRTSDPLFNPLMHELGFLDFATLLALFTPLLIIALCYGLVQEDRESGVWRLVCTQSTQPWMLVFTALAVRFCLVLLLMFVSSSITFALDSGASLAALLQWLVFISCYALLWFAIVGLSLLLRISSGAAALAMLGVWLILTFAIPAGLSFAANQRSVMPSRLTAIIDIRHFQEQSNQQRQSLLSKWYTDHPEIKVPTTELAREITSLPAGLELDSKIRPLMISFDVARKSQFEFMEHWSALSPALAMILMADRLAGLDAPRYADFIEHVNQFEDQWRASFVPNIMANSPWPASDSEQLPRFVFNTQQDNLACLRLSGIQAFIALVLWGVLFTLRRQFTK</sequence>
<feature type="transmembrane region" description="Helical" evidence="1">
    <location>
        <begin position="20"/>
        <end position="40"/>
    </location>
</feature>
<protein>
    <submittedName>
        <fullName evidence="2">Unannotated protein</fullName>
    </submittedName>
</protein>
<feature type="transmembrane region" description="Helical" evidence="1">
    <location>
        <begin position="219"/>
        <end position="240"/>
    </location>
</feature>
<evidence type="ECO:0000256" key="1">
    <source>
        <dbReference type="SAM" id="Phobius"/>
    </source>
</evidence>
<feature type="transmembrane region" description="Helical" evidence="1">
    <location>
        <begin position="246"/>
        <end position="270"/>
    </location>
</feature>
<dbReference type="Pfam" id="PF12040">
    <property type="entry name" value="DUF3526"/>
    <property type="match status" value="1"/>
</dbReference>
<dbReference type="PANTHER" id="PTHR43471">
    <property type="entry name" value="ABC TRANSPORTER PERMEASE"/>
    <property type="match status" value="1"/>
</dbReference>
<evidence type="ECO:0000313" key="2">
    <source>
        <dbReference type="EMBL" id="CAB4814868.1"/>
    </source>
</evidence>
<keyword evidence="1" id="KW-1133">Transmembrane helix</keyword>
<keyword evidence="1" id="KW-0472">Membrane</keyword>
<dbReference type="AlphaFoldDB" id="A0A6J6Z6S5"/>
<dbReference type="InterPro" id="IPR021913">
    <property type="entry name" value="DUF3526"/>
</dbReference>
<name>A0A6J6Z6S5_9ZZZZ</name>
<organism evidence="2">
    <name type="scientific">freshwater metagenome</name>
    <dbReference type="NCBI Taxonomy" id="449393"/>
    <lineage>
        <taxon>unclassified sequences</taxon>
        <taxon>metagenomes</taxon>
        <taxon>ecological metagenomes</taxon>
    </lineage>
</organism>
<dbReference type="EMBL" id="CAFAAL010000163">
    <property type="protein sequence ID" value="CAB4814868.1"/>
    <property type="molecule type" value="Genomic_DNA"/>
</dbReference>
<feature type="transmembrane region" description="Helical" evidence="1">
    <location>
        <begin position="431"/>
        <end position="451"/>
    </location>
</feature>
<reference evidence="2" key="1">
    <citation type="submission" date="2020-05" db="EMBL/GenBank/DDBJ databases">
        <authorList>
            <person name="Chiriac C."/>
            <person name="Salcher M."/>
            <person name="Ghai R."/>
            <person name="Kavagutti S V."/>
        </authorList>
    </citation>
    <scope>NUCLEOTIDE SEQUENCE</scope>
</reference>
<feature type="transmembrane region" description="Helical" evidence="1">
    <location>
        <begin position="136"/>
        <end position="159"/>
    </location>
</feature>
<proteinExistence type="predicted"/>
<accession>A0A6J6Z6S5</accession>